<evidence type="ECO:0000313" key="1">
    <source>
        <dbReference type="EMBL" id="SHI91438.1"/>
    </source>
</evidence>
<evidence type="ECO:0000313" key="2">
    <source>
        <dbReference type="Proteomes" id="UP000184488"/>
    </source>
</evidence>
<reference evidence="2" key="1">
    <citation type="submission" date="2016-11" db="EMBL/GenBank/DDBJ databases">
        <authorList>
            <person name="Varghese N."/>
            <person name="Submissions S."/>
        </authorList>
    </citation>
    <scope>NUCLEOTIDE SEQUENCE [LARGE SCALE GENOMIC DNA]</scope>
    <source>
        <strain evidence="2">DSM 18829</strain>
    </source>
</reference>
<protein>
    <recommendedName>
        <fullName evidence="3">DUF2931 family protein</fullName>
    </recommendedName>
</protein>
<dbReference type="Proteomes" id="UP000184488">
    <property type="component" value="Unassembled WGS sequence"/>
</dbReference>
<proteinExistence type="predicted"/>
<dbReference type="Pfam" id="PF11153">
    <property type="entry name" value="DUF2931"/>
    <property type="match status" value="1"/>
</dbReference>
<dbReference type="STRING" id="415425.SAMN05444363_2080"/>
<evidence type="ECO:0008006" key="3">
    <source>
        <dbReference type="Google" id="ProtNLM"/>
    </source>
</evidence>
<keyword evidence="2" id="KW-1185">Reference proteome</keyword>
<name>A0A1M6F132_9FLAO</name>
<dbReference type="AlphaFoldDB" id="A0A1M6F132"/>
<accession>A0A1M6F132</accession>
<dbReference type="EMBL" id="FQZI01000003">
    <property type="protein sequence ID" value="SHI91438.1"/>
    <property type="molecule type" value="Genomic_DNA"/>
</dbReference>
<dbReference type="InterPro" id="IPR021326">
    <property type="entry name" value="DUF2931"/>
</dbReference>
<sequence length="360" mass="42367">MFSYLRRLFILIVLSQFNLHCQMKANLPEFNTEICHPNNNYEVTPVMDYITTLEGTPASLPYGSTSGQWGSSGKMWTKQKGTPIGFGITYYSYYENKYYEIQQDLEHDYMKEMTTRCYPISDKGEGALNEFITLQDYNNSYEEYRNTYSPFSTLVFGFAPKGMVVVWICYANISIEVGRYTAHELNDEKKIKECEAKLLSTYRIEPETHKELIESMSIPKASPQPWENYRIKYDWSFNVTSTNHNFRFLALDNDSYNGEFESLYRPFVSNPEVKKRAIPEILNIYWETGKNERYISRIFFNWDKTNEKLKASGIQDNFFNIKIKEDNSELSIDLNGKPIEVDSIRIYPNSHLRFRDSYQD</sequence>
<organism evidence="1 2">
    <name type="scientific">Flavobacterium terrae</name>
    <dbReference type="NCBI Taxonomy" id="415425"/>
    <lineage>
        <taxon>Bacteria</taxon>
        <taxon>Pseudomonadati</taxon>
        <taxon>Bacteroidota</taxon>
        <taxon>Flavobacteriia</taxon>
        <taxon>Flavobacteriales</taxon>
        <taxon>Flavobacteriaceae</taxon>
        <taxon>Flavobacterium</taxon>
    </lineage>
</organism>
<gene>
    <name evidence="1" type="ORF">SAMN05444363_2080</name>
</gene>